<feature type="region of interest" description="Disordered" evidence="4">
    <location>
        <begin position="141"/>
        <end position="221"/>
    </location>
</feature>
<dbReference type="PROSITE" id="PS50011">
    <property type="entry name" value="PROTEIN_KINASE_DOM"/>
    <property type="match status" value="1"/>
</dbReference>
<keyword evidence="2 3" id="KW-0067">ATP-binding</keyword>
<proteinExistence type="predicted"/>
<reference evidence="6 7" key="1">
    <citation type="journal article" date="2022" name="Nat. Ecol. Evol.">
        <title>A masculinizing supergene underlies an exaggerated male reproductive morph in a spider.</title>
        <authorList>
            <person name="Hendrickx F."/>
            <person name="De Corte Z."/>
            <person name="Sonet G."/>
            <person name="Van Belleghem S.M."/>
            <person name="Kostlbacher S."/>
            <person name="Vangestel C."/>
        </authorList>
    </citation>
    <scope>NUCLEOTIDE SEQUENCE [LARGE SCALE GENOMIC DNA]</scope>
    <source>
        <strain evidence="6">W744_W776</strain>
    </source>
</reference>
<dbReference type="InterPro" id="IPR017441">
    <property type="entry name" value="Protein_kinase_ATP_BS"/>
</dbReference>
<keyword evidence="1 3" id="KW-0547">Nucleotide-binding</keyword>
<feature type="binding site" evidence="3">
    <location>
        <position position="258"/>
    </location>
    <ligand>
        <name>ATP</name>
        <dbReference type="ChEBI" id="CHEBI:30616"/>
    </ligand>
</feature>
<dbReference type="SMART" id="SM00220">
    <property type="entry name" value="S_TKc"/>
    <property type="match status" value="1"/>
</dbReference>
<feature type="compositionally biased region" description="Polar residues" evidence="4">
    <location>
        <begin position="145"/>
        <end position="157"/>
    </location>
</feature>
<evidence type="ECO:0000256" key="3">
    <source>
        <dbReference type="PROSITE-ProRule" id="PRU10141"/>
    </source>
</evidence>
<dbReference type="PROSITE" id="PS00108">
    <property type="entry name" value="PROTEIN_KINASE_ST"/>
    <property type="match status" value="1"/>
</dbReference>
<dbReference type="Gene3D" id="3.30.200.20">
    <property type="entry name" value="Phosphorylase Kinase, domain 1"/>
    <property type="match status" value="1"/>
</dbReference>
<dbReference type="GO" id="GO:0005737">
    <property type="term" value="C:cytoplasm"/>
    <property type="evidence" value="ECO:0007669"/>
    <property type="project" value="TreeGrafter"/>
</dbReference>
<comment type="caution">
    <text evidence="6">The sequence shown here is derived from an EMBL/GenBank/DDBJ whole genome shotgun (WGS) entry which is preliminary data.</text>
</comment>
<dbReference type="InterPro" id="IPR008271">
    <property type="entry name" value="Ser/Thr_kinase_AS"/>
</dbReference>
<dbReference type="GO" id="GO:0004674">
    <property type="term" value="F:protein serine/threonine kinase activity"/>
    <property type="evidence" value="ECO:0007669"/>
    <property type="project" value="TreeGrafter"/>
</dbReference>
<dbReference type="PROSITE" id="PS00107">
    <property type="entry name" value="PROTEIN_KINASE_ATP"/>
    <property type="match status" value="1"/>
</dbReference>
<dbReference type="GO" id="GO:0005634">
    <property type="term" value="C:nucleus"/>
    <property type="evidence" value="ECO:0007669"/>
    <property type="project" value="TreeGrafter"/>
</dbReference>
<evidence type="ECO:0000313" key="7">
    <source>
        <dbReference type="Proteomes" id="UP000827092"/>
    </source>
</evidence>
<protein>
    <recommendedName>
        <fullName evidence="5">Protein kinase domain-containing protein</fullName>
    </recommendedName>
</protein>
<evidence type="ECO:0000259" key="5">
    <source>
        <dbReference type="PROSITE" id="PS50011"/>
    </source>
</evidence>
<dbReference type="Proteomes" id="UP000827092">
    <property type="component" value="Unassembled WGS sequence"/>
</dbReference>
<dbReference type="AlphaFoldDB" id="A0AAV6V3M8"/>
<feature type="domain" description="Protein kinase" evidence="5">
    <location>
        <begin position="229"/>
        <end position="490"/>
    </location>
</feature>
<evidence type="ECO:0000313" key="6">
    <source>
        <dbReference type="EMBL" id="KAG8191295.1"/>
    </source>
</evidence>
<organism evidence="6 7">
    <name type="scientific">Oedothorax gibbosus</name>
    <dbReference type="NCBI Taxonomy" id="931172"/>
    <lineage>
        <taxon>Eukaryota</taxon>
        <taxon>Metazoa</taxon>
        <taxon>Ecdysozoa</taxon>
        <taxon>Arthropoda</taxon>
        <taxon>Chelicerata</taxon>
        <taxon>Arachnida</taxon>
        <taxon>Araneae</taxon>
        <taxon>Araneomorphae</taxon>
        <taxon>Entelegynae</taxon>
        <taxon>Araneoidea</taxon>
        <taxon>Linyphiidae</taxon>
        <taxon>Erigoninae</taxon>
        <taxon>Oedothorax</taxon>
    </lineage>
</organism>
<dbReference type="InterPro" id="IPR011009">
    <property type="entry name" value="Kinase-like_dom_sf"/>
</dbReference>
<gene>
    <name evidence="6" type="ORF">JTE90_006048</name>
</gene>
<dbReference type="Gene3D" id="1.10.510.10">
    <property type="entry name" value="Transferase(Phosphotransferase) domain 1"/>
    <property type="match status" value="1"/>
</dbReference>
<dbReference type="PANTHER" id="PTHR44167">
    <property type="entry name" value="OVARIAN-SPECIFIC SERINE/THREONINE-PROTEIN KINASE LOK-RELATED"/>
    <property type="match status" value="1"/>
</dbReference>
<dbReference type="SUPFAM" id="SSF56112">
    <property type="entry name" value="Protein kinase-like (PK-like)"/>
    <property type="match status" value="1"/>
</dbReference>
<dbReference type="Pfam" id="PF00069">
    <property type="entry name" value="Pkinase"/>
    <property type="match status" value="1"/>
</dbReference>
<evidence type="ECO:0000256" key="4">
    <source>
        <dbReference type="SAM" id="MobiDB-lite"/>
    </source>
</evidence>
<evidence type="ECO:0000256" key="2">
    <source>
        <dbReference type="ARBA" id="ARBA00022840"/>
    </source>
</evidence>
<dbReference type="EMBL" id="JAFNEN010000161">
    <property type="protein sequence ID" value="KAG8191295.1"/>
    <property type="molecule type" value="Genomic_DNA"/>
</dbReference>
<dbReference type="InterPro" id="IPR000719">
    <property type="entry name" value="Prot_kinase_dom"/>
</dbReference>
<keyword evidence="7" id="KW-1185">Reference proteome</keyword>
<dbReference type="GO" id="GO:0044773">
    <property type="term" value="P:mitotic DNA damage checkpoint signaling"/>
    <property type="evidence" value="ECO:0007669"/>
    <property type="project" value="TreeGrafter"/>
</dbReference>
<dbReference type="PANTHER" id="PTHR44167:SF24">
    <property type="entry name" value="SERINE_THREONINE-PROTEIN KINASE CHK2"/>
    <property type="match status" value="1"/>
</dbReference>
<dbReference type="GO" id="GO:0005524">
    <property type="term" value="F:ATP binding"/>
    <property type="evidence" value="ECO:0007669"/>
    <property type="project" value="UniProtKB-UniRule"/>
</dbReference>
<sequence length="509" mass="58205">MERVRNFFRRINKFFRRRGSKKSKYEKENDNVLITNTESVKQRPNLAKELEIGQDYNYSAGDNKNIKVNQEETKISPEIIETLEFIIQQVESNISFQQEIPQQLEINLKDDQANENTTQIQEIVKLIEDIIQQVEHELDHPINKDQGSGIQGSTECVSNPKPPKSLEKATENLEPSNSLPPADPPRGLEEIKPSQTTATESRLEIIPSPIPKRTPKPWPEELEPLKDNYSYKGRLGKGGFGQVYKLRNKQTGEGVAAKVVPSNKVTVAETDVWPKLHHPTLLQFIEQHPFGKHHIFVSPRQKYRLIDVIYKAKFPKMKQYLLDALSGLEHLHRLGMCHLDVKPDNLLIGKHGAVWCDFGFVAESKGLTNASFLAPAAYRPPEASLSEGAEAKIPDGKAVDLWAFGVMLVELFTRFPLAHSKVKGNNWNKCFYPTLRKALSKKSFKKYFKKDFPLIDKNTCKALLDLIHAFLHKNPHNRMSAEEALKHPFFQDPVPKDFVKHEKDLSLWK</sequence>
<evidence type="ECO:0000256" key="1">
    <source>
        <dbReference type="ARBA" id="ARBA00022741"/>
    </source>
</evidence>
<accession>A0AAV6V3M8</accession>
<name>A0AAV6V3M8_9ARAC</name>